<feature type="compositionally biased region" description="Polar residues" evidence="1">
    <location>
        <begin position="43"/>
        <end position="74"/>
    </location>
</feature>
<comment type="caution">
    <text evidence="3">The sequence shown here is derived from an EMBL/GenBank/DDBJ whole genome shotgun (WGS) entry which is preliminary data.</text>
</comment>
<proteinExistence type="predicted"/>
<feature type="region of interest" description="Disordered" evidence="1">
    <location>
        <begin position="35"/>
        <end position="93"/>
    </location>
</feature>
<name>A0A9W9XSG5_9EURO</name>
<sequence>MLAQRLGKANTKRHQLLAYHKDHIEKISRYVDEPQVSRRNGHRITTPSTLYNQDNDVGSDSGQTKFSATTSTAGDQAHVLMPPPSPPANVMGTVQNQPSFCPYCRQMVQLEDVDEAWKYHVYSDLRPYICTSGDCVKEHP</sequence>
<protein>
    <submittedName>
        <fullName evidence="3">Tetratricopeptide-like helical</fullName>
    </submittedName>
</protein>
<evidence type="ECO:0000259" key="2">
    <source>
        <dbReference type="Pfam" id="PF26082"/>
    </source>
</evidence>
<dbReference type="OrthoDB" id="5986190at2759"/>
<dbReference type="Pfam" id="PF26082">
    <property type="entry name" value="zf-C2H2_AcuF"/>
    <property type="match status" value="1"/>
</dbReference>
<dbReference type="AlphaFoldDB" id="A0A9W9XSG5"/>
<keyword evidence="4" id="KW-1185">Reference proteome</keyword>
<gene>
    <name evidence="3" type="ORF">N7463_009556</name>
</gene>
<dbReference type="PANTHER" id="PTHR35391:SF7">
    <property type="entry name" value="C2H2-TYPE DOMAIN-CONTAINING PROTEIN"/>
    <property type="match status" value="1"/>
</dbReference>
<dbReference type="Proteomes" id="UP001149954">
    <property type="component" value="Unassembled WGS sequence"/>
</dbReference>
<evidence type="ECO:0000313" key="3">
    <source>
        <dbReference type="EMBL" id="KAJ5497569.1"/>
    </source>
</evidence>
<accession>A0A9W9XSG5</accession>
<feature type="domain" description="Oxidoreductase acuF-like C2H2 type zinc-finger" evidence="2">
    <location>
        <begin position="101"/>
        <end position="125"/>
    </location>
</feature>
<dbReference type="InterPro" id="IPR058925">
    <property type="entry name" value="zf-C2H2_AcuF"/>
</dbReference>
<reference evidence="3" key="2">
    <citation type="journal article" date="2023" name="IMA Fungus">
        <title>Comparative genomic study of the Penicillium genus elucidates a diverse pangenome and 15 lateral gene transfer events.</title>
        <authorList>
            <person name="Petersen C."/>
            <person name="Sorensen T."/>
            <person name="Nielsen M.R."/>
            <person name="Sondergaard T.E."/>
            <person name="Sorensen J.L."/>
            <person name="Fitzpatrick D.A."/>
            <person name="Frisvad J.C."/>
            <person name="Nielsen K.L."/>
        </authorList>
    </citation>
    <scope>NUCLEOTIDE SEQUENCE</scope>
    <source>
        <strain evidence="3">IBT 29495</strain>
    </source>
</reference>
<dbReference type="PANTHER" id="PTHR35391">
    <property type="entry name" value="C2H2-TYPE DOMAIN-CONTAINING PROTEIN-RELATED"/>
    <property type="match status" value="1"/>
</dbReference>
<evidence type="ECO:0000313" key="4">
    <source>
        <dbReference type="Proteomes" id="UP001149954"/>
    </source>
</evidence>
<reference evidence="3" key="1">
    <citation type="submission" date="2022-12" db="EMBL/GenBank/DDBJ databases">
        <authorList>
            <person name="Petersen C."/>
        </authorList>
    </citation>
    <scope>NUCLEOTIDE SEQUENCE</scope>
    <source>
        <strain evidence="3">IBT 29495</strain>
    </source>
</reference>
<organism evidence="3 4">
    <name type="scientific">Penicillium fimorum</name>
    <dbReference type="NCBI Taxonomy" id="1882269"/>
    <lineage>
        <taxon>Eukaryota</taxon>
        <taxon>Fungi</taxon>
        <taxon>Dikarya</taxon>
        <taxon>Ascomycota</taxon>
        <taxon>Pezizomycotina</taxon>
        <taxon>Eurotiomycetes</taxon>
        <taxon>Eurotiomycetidae</taxon>
        <taxon>Eurotiales</taxon>
        <taxon>Aspergillaceae</taxon>
        <taxon>Penicillium</taxon>
    </lineage>
</organism>
<dbReference type="EMBL" id="JAPWDS010000005">
    <property type="protein sequence ID" value="KAJ5497569.1"/>
    <property type="molecule type" value="Genomic_DNA"/>
</dbReference>
<evidence type="ECO:0000256" key="1">
    <source>
        <dbReference type="SAM" id="MobiDB-lite"/>
    </source>
</evidence>